<keyword evidence="2" id="KW-1185">Reference proteome</keyword>
<organism evidence="1 2">
    <name type="scientific">Faecalibacterium gallinarum</name>
    <dbReference type="NCBI Taxonomy" id="2903556"/>
    <lineage>
        <taxon>Bacteria</taxon>
        <taxon>Bacillati</taxon>
        <taxon>Bacillota</taxon>
        <taxon>Clostridia</taxon>
        <taxon>Eubacteriales</taxon>
        <taxon>Oscillospiraceae</taxon>
        <taxon>Faecalibacterium</taxon>
    </lineage>
</organism>
<dbReference type="Proteomes" id="UP001055185">
    <property type="component" value="Unassembled WGS sequence"/>
</dbReference>
<dbReference type="EMBL" id="BQKV01000020">
    <property type="protein sequence ID" value="GJN63825.1"/>
    <property type="molecule type" value="Genomic_DNA"/>
</dbReference>
<dbReference type="Pfam" id="PF18937">
    <property type="entry name" value="DUF5685"/>
    <property type="match status" value="1"/>
</dbReference>
<name>A0AA37MYB3_9FIRM</name>
<evidence type="ECO:0000313" key="2">
    <source>
        <dbReference type="Proteomes" id="UP001055185"/>
    </source>
</evidence>
<accession>A0AA37MYB3</accession>
<reference evidence="1" key="1">
    <citation type="journal article" date="2022" name="Int. J. Syst. Evol. Microbiol.">
        <title>Genome-based, phenotypic and chemotaxonomic classification of Faecalibacterium strains: proposal of three novel species Faecalibacterium duncaniae sp. nov., Faecalibacterium hattorii sp. nov. and Faecalibacterium gallinarum sp. nov. .</title>
        <authorList>
            <person name="Sakamoto M."/>
            <person name="Sakurai N."/>
            <person name="Tanno H."/>
            <person name="Iino T."/>
            <person name="Ohkuma M."/>
            <person name="Endo A."/>
        </authorList>
    </citation>
    <scope>NUCLEOTIDE SEQUENCE</scope>
    <source>
        <strain evidence="1">JCM 17207</strain>
    </source>
</reference>
<dbReference type="InterPro" id="IPR043740">
    <property type="entry name" value="DUF5685"/>
</dbReference>
<sequence>MFGYIIPDHQLLSDEAKARYRTAYCGLCRRIGALHGFGGRLTLSYDLTFLNLLLCSLYEGETDCVQECGHCPVHPIRKQSWRYSGPTDYCADIGLALHYYNAKDKWVDDHNPAGLGYMKLLEQKRKTVEARWPRQCQAIRSCLDELAQYEAAGSEDLDAVSGCFGQLMAELFDYKQDRWAPELRSIGYHLGKYIYLLDAYDDLPRDKRRGAYNPLKALSETPGYEEEMREIFELLLSACARGFERLPCVEDADLLRNILYSGVWLKYNCKNPPDPDKMAPPDQKDRGLS</sequence>
<protein>
    <submittedName>
        <fullName evidence="1">Uncharacterized protein</fullName>
    </submittedName>
</protein>
<evidence type="ECO:0000313" key="1">
    <source>
        <dbReference type="EMBL" id="GJN63825.1"/>
    </source>
</evidence>
<proteinExistence type="predicted"/>
<dbReference type="RefSeq" id="WP_238316077.1">
    <property type="nucleotide sequence ID" value="NZ_BQKV01000020.1"/>
</dbReference>
<comment type="caution">
    <text evidence="1">The sequence shown here is derived from an EMBL/GenBank/DDBJ whole genome shotgun (WGS) entry which is preliminary data.</text>
</comment>
<dbReference type="AlphaFoldDB" id="A0AA37MYB3"/>
<gene>
    <name evidence="1" type="ORF">JCM17207_04500</name>
</gene>